<organism evidence="2 3">
    <name type="scientific">Neonectria punicea</name>
    <dbReference type="NCBI Taxonomy" id="979145"/>
    <lineage>
        <taxon>Eukaryota</taxon>
        <taxon>Fungi</taxon>
        <taxon>Dikarya</taxon>
        <taxon>Ascomycota</taxon>
        <taxon>Pezizomycotina</taxon>
        <taxon>Sordariomycetes</taxon>
        <taxon>Hypocreomycetidae</taxon>
        <taxon>Hypocreales</taxon>
        <taxon>Nectriaceae</taxon>
        <taxon>Neonectria</taxon>
    </lineage>
</organism>
<keyword evidence="3" id="KW-1185">Reference proteome</keyword>
<sequence length="405" mass="46392">MPQTNYRWHQGVLSSILCHALSVRLATLALKVTMQTKQESQVSALALKVDSSVQNVWMAGSVLHEKHQRSQSRAVLDGRAITGLMEAKSPTTEQFLQLARALKLDQLRPTMQALERTLLLLVTHQPLVNRKLLVNHRLLLNHQLLVSHRLQVNHKLLFNHKFLVKLKLLVSQKLLVKFNLLKLPVSRKLLLNHKLPSNHKFLVNYQLPVNHQLPVSQKLLTKFNLLKLPANHKLPVSPKPPANHKPLVNHRSLIRVQSQTSQFQTMDLALDLAQLLTKAHPRLLHKLLGQQSLQAATLDPAWYQYPSSIRFLSPYQFLPRCQFRLKSRFRYYKTQEQARLPEALSFLAMAQLLVIVLAQLSFRLRKANLAACRLTGNQLLQTGAIWAVSKMVFHEPYLALDLKII</sequence>
<feature type="signal peptide" evidence="1">
    <location>
        <begin position="1"/>
        <end position="29"/>
    </location>
</feature>
<gene>
    <name evidence="2" type="ORF">QQX98_005288</name>
</gene>
<name>A0ABR1H631_9HYPO</name>
<evidence type="ECO:0000313" key="2">
    <source>
        <dbReference type="EMBL" id="KAK7416343.1"/>
    </source>
</evidence>
<comment type="caution">
    <text evidence="2">The sequence shown here is derived from an EMBL/GenBank/DDBJ whole genome shotgun (WGS) entry which is preliminary data.</text>
</comment>
<reference evidence="2 3" key="1">
    <citation type="journal article" date="2025" name="Microbiol. Resour. Announc.">
        <title>Draft genome sequences for Neonectria magnoliae and Neonectria punicea, canker pathogens of Liriodendron tulipifera and Acer saccharum in West Virginia.</title>
        <authorList>
            <person name="Petronek H.M."/>
            <person name="Kasson M.T."/>
            <person name="Metheny A.M."/>
            <person name="Stauder C.M."/>
            <person name="Lovett B."/>
            <person name="Lynch S.C."/>
            <person name="Garnas J.R."/>
            <person name="Kasson L.R."/>
            <person name="Stajich J.E."/>
        </authorList>
    </citation>
    <scope>NUCLEOTIDE SEQUENCE [LARGE SCALE GENOMIC DNA]</scope>
    <source>
        <strain evidence="2 3">NRRL 64653</strain>
    </source>
</reference>
<protein>
    <submittedName>
        <fullName evidence="2">Uncharacterized protein</fullName>
    </submittedName>
</protein>
<evidence type="ECO:0000313" key="3">
    <source>
        <dbReference type="Proteomes" id="UP001498476"/>
    </source>
</evidence>
<feature type="chain" id="PRO_5047010657" evidence="1">
    <location>
        <begin position="30"/>
        <end position="405"/>
    </location>
</feature>
<proteinExistence type="predicted"/>
<accession>A0ABR1H631</accession>
<dbReference type="Proteomes" id="UP001498476">
    <property type="component" value="Unassembled WGS sequence"/>
</dbReference>
<dbReference type="EMBL" id="JAZAVJ010000070">
    <property type="protein sequence ID" value="KAK7416343.1"/>
    <property type="molecule type" value="Genomic_DNA"/>
</dbReference>
<evidence type="ECO:0000256" key="1">
    <source>
        <dbReference type="SAM" id="SignalP"/>
    </source>
</evidence>
<keyword evidence="1" id="KW-0732">Signal</keyword>